<name>A0A3Q3LDJ3_9LABR</name>
<feature type="compositionally biased region" description="Polar residues" evidence="1">
    <location>
        <begin position="119"/>
        <end position="145"/>
    </location>
</feature>
<evidence type="ECO:0000313" key="4">
    <source>
        <dbReference type="Proteomes" id="UP000261660"/>
    </source>
</evidence>
<evidence type="ECO:0000259" key="2">
    <source>
        <dbReference type="PROSITE" id="PS51082"/>
    </source>
</evidence>
<sequence length="338" mass="36719">MAPNEEGSVLLEEPNDSSAQNSENGTTEESVGPPPPPPPPPLPPNNPTPTPPPPPPLPPEMPPSQNHSSRCNSLNQRRPSSSSGSTKSFNMMSPTGDNSELLAEIKAGKSLKPTPHSKGYTTVYSSSGPTGNNGNTISPPETRTCSPPPKPSSPPPSNKSVSPPPLTPSPSPSPTNSGSARTMSTSASYEQLTSNSVINGNSSGCMAGAESGRKMSIADVEALVPTHDEQGKAIPEWKRQVMVRKLQVKMQEEEEHKRKAEEEAARLASMPAWRRDMMKKKMDEEREQKRKAEQQAKQAKEMEEKTEHERLRTLGYDETKLAPWQRQIILKKGDIAKQ</sequence>
<dbReference type="PRINTS" id="PR01217">
    <property type="entry name" value="PRICHEXTENSN"/>
</dbReference>
<accession>A0A3Q3LDJ3</accession>
<feature type="region of interest" description="Disordered" evidence="1">
    <location>
        <begin position="252"/>
        <end position="311"/>
    </location>
</feature>
<dbReference type="GeneTree" id="ENSGT00940000160408"/>
<evidence type="ECO:0000313" key="3">
    <source>
        <dbReference type="Ensembl" id="ENSLBEP00000007020.1"/>
    </source>
</evidence>
<feature type="region of interest" description="Disordered" evidence="1">
    <location>
        <begin position="1"/>
        <end position="210"/>
    </location>
</feature>
<reference evidence="3" key="1">
    <citation type="submission" date="2025-08" db="UniProtKB">
        <authorList>
            <consortium name="Ensembl"/>
        </authorList>
    </citation>
    <scope>IDENTIFICATION</scope>
</reference>
<organism evidence="3 4">
    <name type="scientific">Labrus bergylta</name>
    <name type="common">ballan wrasse</name>
    <dbReference type="NCBI Taxonomy" id="56723"/>
    <lineage>
        <taxon>Eukaryota</taxon>
        <taxon>Metazoa</taxon>
        <taxon>Chordata</taxon>
        <taxon>Craniata</taxon>
        <taxon>Vertebrata</taxon>
        <taxon>Euteleostomi</taxon>
        <taxon>Actinopterygii</taxon>
        <taxon>Neopterygii</taxon>
        <taxon>Teleostei</taxon>
        <taxon>Neoteleostei</taxon>
        <taxon>Acanthomorphata</taxon>
        <taxon>Eupercaria</taxon>
        <taxon>Labriformes</taxon>
        <taxon>Labridae</taxon>
        <taxon>Labrus</taxon>
    </lineage>
</organism>
<dbReference type="GO" id="GO:0003779">
    <property type="term" value="F:actin binding"/>
    <property type="evidence" value="ECO:0007669"/>
    <property type="project" value="InterPro"/>
</dbReference>
<feature type="compositionally biased region" description="Basic and acidic residues" evidence="1">
    <location>
        <begin position="273"/>
        <end position="311"/>
    </location>
</feature>
<feature type="compositionally biased region" description="Low complexity" evidence="1">
    <location>
        <begin position="73"/>
        <end position="93"/>
    </location>
</feature>
<reference evidence="3" key="2">
    <citation type="submission" date="2025-09" db="UniProtKB">
        <authorList>
            <consortium name="Ensembl"/>
        </authorList>
    </citation>
    <scope>IDENTIFICATION</scope>
</reference>
<keyword evidence="4" id="KW-1185">Reference proteome</keyword>
<dbReference type="Pfam" id="PF02205">
    <property type="entry name" value="WH2"/>
    <property type="match status" value="1"/>
</dbReference>
<dbReference type="Proteomes" id="UP000261660">
    <property type="component" value="Unplaced"/>
</dbReference>
<dbReference type="Ensembl" id="ENSLBET00000007379.1">
    <property type="protein sequence ID" value="ENSLBEP00000007020.1"/>
    <property type="gene ID" value="ENSLBEG00000005356.1"/>
</dbReference>
<feature type="domain" description="WH2" evidence="2">
    <location>
        <begin position="97"/>
        <end position="114"/>
    </location>
</feature>
<proteinExistence type="predicted"/>
<dbReference type="AlphaFoldDB" id="A0A3Q3LDJ3"/>
<feature type="compositionally biased region" description="Pro residues" evidence="1">
    <location>
        <begin position="146"/>
        <end position="173"/>
    </location>
</feature>
<feature type="compositionally biased region" description="Polar residues" evidence="1">
    <location>
        <begin position="16"/>
        <end position="29"/>
    </location>
</feature>
<dbReference type="InterPro" id="IPR003124">
    <property type="entry name" value="WH2_dom"/>
</dbReference>
<feature type="compositionally biased region" description="Basic and acidic residues" evidence="1">
    <location>
        <begin position="252"/>
        <end position="265"/>
    </location>
</feature>
<evidence type="ECO:0000256" key="1">
    <source>
        <dbReference type="SAM" id="MobiDB-lite"/>
    </source>
</evidence>
<dbReference type="PROSITE" id="PS51082">
    <property type="entry name" value="WH2"/>
    <property type="match status" value="1"/>
</dbReference>
<dbReference type="SMART" id="SM00246">
    <property type="entry name" value="WH2"/>
    <property type="match status" value="1"/>
</dbReference>
<feature type="compositionally biased region" description="Polar residues" evidence="1">
    <location>
        <begin position="63"/>
        <end position="72"/>
    </location>
</feature>
<feature type="compositionally biased region" description="Polar residues" evidence="1">
    <location>
        <begin position="180"/>
        <end position="204"/>
    </location>
</feature>
<protein>
    <submittedName>
        <fullName evidence="3">Espin</fullName>
    </submittedName>
</protein>
<feature type="compositionally biased region" description="Pro residues" evidence="1">
    <location>
        <begin position="32"/>
        <end position="62"/>
    </location>
</feature>